<organism evidence="2 3">
    <name type="scientific">Antarcticibacterium flavum</name>
    <dbReference type="NCBI Taxonomy" id="2058175"/>
    <lineage>
        <taxon>Bacteria</taxon>
        <taxon>Pseudomonadati</taxon>
        <taxon>Bacteroidota</taxon>
        <taxon>Flavobacteriia</taxon>
        <taxon>Flavobacteriales</taxon>
        <taxon>Flavobacteriaceae</taxon>
        <taxon>Antarcticibacterium</taxon>
    </lineage>
</organism>
<evidence type="ECO:0000256" key="1">
    <source>
        <dbReference type="SAM" id="Phobius"/>
    </source>
</evidence>
<keyword evidence="1" id="KW-0472">Membrane</keyword>
<keyword evidence="1" id="KW-0812">Transmembrane</keyword>
<dbReference type="AlphaFoldDB" id="A0A5B7X4U2"/>
<proteinExistence type="predicted"/>
<keyword evidence="1" id="KW-1133">Transmembrane helix</keyword>
<dbReference type="EMBL" id="CP040812">
    <property type="protein sequence ID" value="QCY70484.1"/>
    <property type="molecule type" value="Genomic_DNA"/>
</dbReference>
<dbReference type="Pfam" id="PF05359">
    <property type="entry name" value="DUF748"/>
    <property type="match status" value="1"/>
</dbReference>
<dbReference type="OrthoDB" id="9771783at2"/>
<name>A0A5B7X4U2_9FLAO</name>
<protein>
    <submittedName>
        <fullName evidence="2">DUF748 domain-containing protein</fullName>
    </submittedName>
</protein>
<gene>
    <name evidence="2" type="ORF">FHG64_14340</name>
</gene>
<dbReference type="Proteomes" id="UP000309016">
    <property type="component" value="Chromosome"/>
</dbReference>
<feature type="transmembrane region" description="Helical" evidence="1">
    <location>
        <begin position="15"/>
        <end position="36"/>
    </location>
</feature>
<evidence type="ECO:0000313" key="3">
    <source>
        <dbReference type="Proteomes" id="UP000309016"/>
    </source>
</evidence>
<evidence type="ECO:0000313" key="2">
    <source>
        <dbReference type="EMBL" id="QCY70484.1"/>
    </source>
</evidence>
<dbReference type="InterPro" id="IPR008023">
    <property type="entry name" value="DUF748"/>
</dbReference>
<accession>A0A5B7X4U2</accession>
<dbReference type="KEGG" id="afla:FHG64_14340"/>
<dbReference type="RefSeq" id="WP_139067044.1">
    <property type="nucleotide sequence ID" value="NZ_CP040812.1"/>
</dbReference>
<keyword evidence="3" id="KW-1185">Reference proteome</keyword>
<reference evidence="2 3" key="1">
    <citation type="submission" date="2019-06" db="EMBL/GenBank/DDBJ databases">
        <title>Complete genome sequence of Antarcticibacterium flavum KCTC 52984T from an Antarctic marine sediment.</title>
        <authorList>
            <person name="Lee Y.M."/>
            <person name="Shin S.C."/>
        </authorList>
    </citation>
    <scope>NUCLEOTIDE SEQUENCE [LARGE SCALE GENOMIC DNA]</scope>
    <source>
        <strain evidence="2 3">KCTC 52984</strain>
    </source>
</reference>
<sequence length="367" mass="41390">MANSKKKHAVRKKRYIIPLTILALVIIGRLMLPYFLKNYVNKTLNEIPGYMGHVEDIDVALYRGAYVIKGLKLRKRSARTDTPMLDFPKNDISIEWKSLFKGKIVSEVILHGPKFNYIFEDQETEPVEGEADVDDWTKALTDLVPIDINHFNVHNGTANFVRLAKDPQIDMFLENIDLDATNLSNVVNEEKTLPSNLYARANSMGGGNVTLQGNLNLLKKIPDMDIEFSLKKANVTALNDLSENYIGVDFESGTFELYSEFAIADGYLKGYLKPMFIDTKILGKEEDRSFLGKIWEGFVGAVKWLFENKGTGTLATRAPIEGDLNNVDTSTWATVLNIFKNAWIKAFTGDIDEDINYEDAAQEAQNE</sequence>